<proteinExistence type="predicted"/>
<dbReference type="Proteomes" id="UP001642540">
    <property type="component" value="Unassembled WGS sequence"/>
</dbReference>
<comment type="caution">
    <text evidence="2">The sequence shown here is derived from an EMBL/GenBank/DDBJ whole genome shotgun (WGS) entry which is preliminary data.</text>
</comment>
<reference evidence="2 3" key="1">
    <citation type="submission" date="2024-08" db="EMBL/GenBank/DDBJ databases">
        <authorList>
            <person name="Cucini C."/>
            <person name="Frati F."/>
        </authorList>
    </citation>
    <scope>NUCLEOTIDE SEQUENCE [LARGE SCALE GENOMIC DNA]</scope>
</reference>
<dbReference type="EMBL" id="CAXLJM020000035">
    <property type="protein sequence ID" value="CAL8104268.1"/>
    <property type="molecule type" value="Genomic_DNA"/>
</dbReference>
<accession>A0ABP1QII4</accession>
<sequence length="231" mass="24958">MASMEQRETLESWEKMMACCIPCGFVWFKEGTGSSCFVNMLLGCVFGSCCVHICHACTYVGKPAKDESPCAVIANHGEVARVQLQTALEVNRMATKEQKDTVNSWEQVMICCFPWGYVWFKEGSGESCCLNCCIGAFCGICFSWCHAYTFLGKPAKPDSPCALLASHGEVVTTDAIVHEQQSSDDNGGAPDAPALKEDGPLGANQENAEGNMRALPKQDANSGLDQQQTSS</sequence>
<protein>
    <submittedName>
        <fullName evidence="2">Uncharacterized protein</fullName>
    </submittedName>
</protein>
<organism evidence="2 3">
    <name type="scientific">Orchesella dallaii</name>
    <dbReference type="NCBI Taxonomy" id="48710"/>
    <lineage>
        <taxon>Eukaryota</taxon>
        <taxon>Metazoa</taxon>
        <taxon>Ecdysozoa</taxon>
        <taxon>Arthropoda</taxon>
        <taxon>Hexapoda</taxon>
        <taxon>Collembola</taxon>
        <taxon>Entomobryomorpha</taxon>
        <taxon>Entomobryoidea</taxon>
        <taxon>Orchesellidae</taxon>
        <taxon>Orchesellinae</taxon>
        <taxon>Orchesella</taxon>
    </lineage>
</organism>
<evidence type="ECO:0000313" key="3">
    <source>
        <dbReference type="Proteomes" id="UP001642540"/>
    </source>
</evidence>
<feature type="compositionally biased region" description="Polar residues" evidence="1">
    <location>
        <begin position="219"/>
        <end position="231"/>
    </location>
</feature>
<keyword evidence="3" id="KW-1185">Reference proteome</keyword>
<gene>
    <name evidence="2" type="ORF">ODALV1_LOCUS11700</name>
</gene>
<evidence type="ECO:0000256" key="1">
    <source>
        <dbReference type="SAM" id="MobiDB-lite"/>
    </source>
</evidence>
<name>A0ABP1QII4_9HEXA</name>
<feature type="region of interest" description="Disordered" evidence="1">
    <location>
        <begin position="180"/>
        <end position="231"/>
    </location>
</feature>
<evidence type="ECO:0000313" key="2">
    <source>
        <dbReference type="EMBL" id="CAL8104268.1"/>
    </source>
</evidence>